<dbReference type="PROSITE" id="PS01180">
    <property type="entry name" value="CUB"/>
    <property type="match status" value="1"/>
</dbReference>
<dbReference type="InterPro" id="IPR006026">
    <property type="entry name" value="Peptidase_Metallo"/>
</dbReference>
<evidence type="ECO:0000256" key="1">
    <source>
        <dbReference type="ARBA" id="ARBA00022572"/>
    </source>
</evidence>
<comment type="cofactor">
    <cofactor evidence="11">
        <name>Zn(2+)</name>
        <dbReference type="ChEBI" id="CHEBI:29105"/>
    </cofactor>
    <text evidence="11">Binds 1 zinc ion per subunit.</text>
</comment>
<evidence type="ECO:0000256" key="10">
    <source>
        <dbReference type="PROSITE-ProRule" id="PRU00302"/>
    </source>
</evidence>
<dbReference type="InterPro" id="IPR035976">
    <property type="entry name" value="Sushi/SCR/CCP_sf"/>
</dbReference>
<feature type="domain" description="Peptidase M12A" evidence="16">
    <location>
        <begin position="174"/>
        <end position="308"/>
    </location>
</feature>
<dbReference type="Gene3D" id="2.10.70.10">
    <property type="entry name" value="Complement Module, domain 1"/>
    <property type="match status" value="1"/>
</dbReference>
<dbReference type="Proteomes" id="UP000762676">
    <property type="component" value="Unassembled WGS sequence"/>
</dbReference>
<dbReference type="InterPro" id="IPR018378">
    <property type="entry name" value="C-type_lectin_CS"/>
</dbReference>
<keyword evidence="4" id="KW-0732">Signal</keyword>
<dbReference type="SUPFAM" id="SSF55486">
    <property type="entry name" value="Metalloproteases ('zincins'), catalytic domain"/>
    <property type="match status" value="1"/>
</dbReference>
<dbReference type="Gene3D" id="3.10.100.10">
    <property type="entry name" value="Mannose-Binding Protein A, subunit A"/>
    <property type="match status" value="2"/>
</dbReference>
<keyword evidence="7 11" id="KW-0482">Metalloprotease</keyword>
<dbReference type="PROSITE" id="PS50070">
    <property type="entry name" value="KRINGLE_2"/>
    <property type="match status" value="1"/>
</dbReference>
<dbReference type="GO" id="GO:0004222">
    <property type="term" value="F:metalloendopeptidase activity"/>
    <property type="evidence" value="ECO:0007669"/>
    <property type="project" value="UniProtKB-UniRule"/>
</dbReference>
<dbReference type="CDD" id="cd00041">
    <property type="entry name" value="CUB"/>
    <property type="match status" value="1"/>
</dbReference>
<dbReference type="InterPro" id="IPR000859">
    <property type="entry name" value="CUB_dom"/>
</dbReference>
<comment type="caution">
    <text evidence="17">The sequence shown here is derived from an EMBL/GenBank/DDBJ whole genome shotgun (WGS) entry which is preliminary data.</text>
</comment>
<feature type="domain" description="CUB" evidence="12">
    <location>
        <begin position="605"/>
        <end position="713"/>
    </location>
</feature>
<evidence type="ECO:0000313" key="17">
    <source>
        <dbReference type="EMBL" id="GFS26660.1"/>
    </source>
</evidence>
<dbReference type="PROSITE" id="PS50923">
    <property type="entry name" value="SUSHI"/>
    <property type="match status" value="1"/>
</dbReference>
<dbReference type="InterPro" id="IPR024079">
    <property type="entry name" value="MetalloPept_cat_dom_sf"/>
</dbReference>
<dbReference type="Pfam" id="PF00431">
    <property type="entry name" value="CUB"/>
    <property type="match status" value="1"/>
</dbReference>
<dbReference type="PROSITE" id="PS51864">
    <property type="entry name" value="ASTACIN"/>
    <property type="match status" value="1"/>
</dbReference>
<dbReference type="SMART" id="SM00042">
    <property type="entry name" value="CUB"/>
    <property type="match status" value="1"/>
</dbReference>
<proteinExistence type="predicted"/>
<dbReference type="AlphaFoldDB" id="A0AAV4JY77"/>
<sequence length="1258" mass="141355">MMKSIDRNVLKEDIINSSVLEKVQNATSVTDKVNVFNTVLADVINKHAPVVNRKIVIRHYKQWYTDDIREAQKSSAFSRKEMEKDTPGVDSYCDEGVVEQYLQDREEVEEELEEFYKTAALGDEPDQNSEAMENLRATREILLSAGLPETELQWLLQGDPGFLPENTGSNRVKRSIQKRFIEANEKRRWTDGVVPYVISDSVTPEGRREIYRAMETYERLTCFRFVPWENVNGVTTNQKLGLDHENYLDFIKGSGCYAFLGNTRRPIGGQKVSCCIGKSCVHEIGHSLGEIHEHQTANPDRFRTIRTDFENIQSDKHSAYRNTSAKEIPNSGNFYYMFREVSLVHKCQDRCSDFPLVCQNEGYLTLVDNKCGCVCIPGLDPDTGCTTVLKGDPKGVQFPGGSYAIPAVSSGCPDESFTIGSRVQVNDGKNQISETYRLPGEVTDTKVEQQFCVKDSPSNDIHWTGGNYCIYRKGGECPAGFSEGFIQYSDHPTESEPNQVSGEIPDGEFGDDTRFEYCCVNTGFSADQELYLPSRKEFALIKRQGKNCQRVRNMHVETMSLVVDNAEGGQTKAAVGGDHPVQRIYTPQNGYSTTFCVYKPAMVDCGDIIELDSVNAEVTISSPKAPELECFWLIKAPPGERLQLDFTDFNITEESGECVDKLEVGYWRRGQPGIKICGKRWDKTIVSINNTIHLRLSTFGDSSSGFTATIKLVRYADLCYAASDRGMTYDGDVSFTRHFEPCLPWAEVSHCEIHPFIKDSFTTILEGNKCRNPHQGTGFQPWCYTKAKNCLRNYCDVCLIGKRFDLSDNCAQLKTDGHCSLKYCAKTCADLYPEPSVPVKASEVSCDAPGPAPDGVPVGVTKPKYAVGESVTYKCNYADYTSKRYCLTSGNWSAMGTSCSECPDGYHLEKQNNQCYYFPNVANTYQEASAFCKEKGNAFVAFPINKKENKYLRKDFTELHMWIGITKEADTFLTAQDKPLTYKKWAKGQPNNYKKSEECVELQKDGKWNDLICNRERHFVCQKPMTSLQDCLDRSDKCSELFAMNPSSCTDFPDFAELRCRFTCGLCDTQKTPLCQVTVSGDPIQLARGSTISDTCGKGYVRVSGNEVRGCTASGVMSGSPLECARSCPKGWIINKDSLYCYRKFKKPTLNSKAQKKCEGLKGTLPTVKDELENDYIQSIKGEGFTWLGMSDAVLQGKWIWADGIPVGWSNWENKVESISKNKDCAVMKDSGTWSSVKCEQKYMFMCKVHLQKFKESS</sequence>
<evidence type="ECO:0000259" key="14">
    <source>
        <dbReference type="PROSITE" id="PS50070"/>
    </source>
</evidence>
<evidence type="ECO:0000256" key="4">
    <source>
        <dbReference type="ARBA" id="ARBA00022729"/>
    </source>
</evidence>
<dbReference type="EMBL" id="BMAT01010427">
    <property type="protein sequence ID" value="GFS26660.1"/>
    <property type="molecule type" value="Genomic_DNA"/>
</dbReference>
<keyword evidence="10" id="KW-0768">Sushi</keyword>
<feature type="binding site" evidence="11">
    <location>
        <position position="292"/>
    </location>
    <ligand>
        <name>Zn(2+)</name>
        <dbReference type="ChEBI" id="CHEBI:29105"/>
        <note>catalytic</note>
    </ligand>
</feature>
<dbReference type="SUPFAM" id="SSF49854">
    <property type="entry name" value="Spermadhesin, CUB domain"/>
    <property type="match status" value="1"/>
</dbReference>
<feature type="domain" description="Kringle" evidence="14">
    <location>
        <begin position="725"/>
        <end position="797"/>
    </location>
</feature>
<dbReference type="CDD" id="cd00033">
    <property type="entry name" value="CCP"/>
    <property type="match status" value="1"/>
</dbReference>
<evidence type="ECO:0000256" key="6">
    <source>
        <dbReference type="ARBA" id="ARBA00022833"/>
    </source>
</evidence>
<dbReference type="GO" id="GO:0008270">
    <property type="term" value="F:zinc ion binding"/>
    <property type="evidence" value="ECO:0007669"/>
    <property type="project" value="UniProtKB-UniRule"/>
</dbReference>
<feature type="domain" description="Sushi" evidence="15">
    <location>
        <begin position="844"/>
        <end position="901"/>
    </location>
</feature>
<dbReference type="SUPFAM" id="SSF57535">
    <property type="entry name" value="Complement control module/SCR domain"/>
    <property type="match status" value="1"/>
</dbReference>
<accession>A0AAV4JY77</accession>
<dbReference type="InterPro" id="IPR035914">
    <property type="entry name" value="Sperma_CUB_dom_sf"/>
</dbReference>
<dbReference type="InterPro" id="IPR031569">
    <property type="entry name" value="ApeC"/>
</dbReference>
<evidence type="ECO:0000256" key="3">
    <source>
        <dbReference type="ARBA" id="ARBA00022723"/>
    </source>
</evidence>
<dbReference type="GO" id="GO:0006508">
    <property type="term" value="P:proteolysis"/>
    <property type="evidence" value="ECO:0007669"/>
    <property type="project" value="UniProtKB-KW"/>
</dbReference>
<dbReference type="SMART" id="SM00032">
    <property type="entry name" value="CCP"/>
    <property type="match status" value="1"/>
</dbReference>
<dbReference type="PANTHER" id="PTHR19324">
    <property type="entry name" value="PERFORIN-LIKE PROTEIN 1"/>
    <property type="match status" value="1"/>
</dbReference>
<dbReference type="SMART" id="SM00034">
    <property type="entry name" value="CLECT"/>
    <property type="match status" value="2"/>
</dbReference>
<feature type="domain" description="C-type lectin" evidence="13">
    <location>
        <begin position="911"/>
        <end position="1022"/>
    </location>
</feature>
<evidence type="ECO:0000313" key="18">
    <source>
        <dbReference type="Proteomes" id="UP000762676"/>
    </source>
</evidence>
<evidence type="ECO:0000259" key="15">
    <source>
        <dbReference type="PROSITE" id="PS50923"/>
    </source>
</evidence>
<dbReference type="CDD" id="cd00037">
    <property type="entry name" value="CLECT"/>
    <property type="match status" value="1"/>
</dbReference>
<comment type="caution">
    <text evidence="9">Lacks conserved residue(s) required for the propagation of feature annotation.</text>
</comment>
<keyword evidence="3 11" id="KW-0479">Metal-binding</keyword>
<dbReference type="SUPFAM" id="SSF56436">
    <property type="entry name" value="C-type lectin-like"/>
    <property type="match status" value="2"/>
</dbReference>
<dbReference type="Gene3D" id="2.40.20.10">
    <property type="entry name" value="Plasminogen Kringle 4"/>
    <property type="match status" value="1"/>
</dbReference>
<dbReference type="Pfam" id="PF16977">
    <property type="entry name" value="ApeC"/>
    <property type="match status" value="1"/>
</dbReference>
<evidence type="ECO:0000259" key="13">
    <source>
        <dbReference type="PROSITE" id="PS50041"/>
    </source>
</evidence>
<keyword evidence="18" id="KW-1185">Reference proteome</keyword>
<feature type="binding site" evidence="11">
    <location>
        <position position="286"/>
    </location>
    <ligand>
        <name>Zn(2+)</name>
        <dbReference type="ChEBI" id="CHEBI:29105"/>
        <note>catalytic</note>
    </ligand>
</feature>
<dbReference type="PANTHER" id="PTHR19324:SF33">
    <property type="entry name" value="MUCIN-5AC"/>
    <property type="match status" value="1"/>
</dbReference>
<dbReference type="PROSITE" id="PS50041">
    <property type="entry name" value="C_TYPE_LECTIN_2"/>
    <property type="match status" value="2"/>
</dbReference>
<dbReference type="InterPro" id="IPR013806">
    <property type="entry name" value="Kringle-like"/>
</dbReference>
<evidence type="ECO:0000256" key="8">
    <source>
        <dbReference type="ARBA" id="ARBA00023157"/>
    </source>
</evidence>
<keyword evidence="8" id="KW-1015">Disulfide bond</keyword>
<keyword evidence="5 11" id="KW-0378">Hydrolase</keyword>
<dbReference type="InterPro" id="IPR000001">
    <property type="entry name" value="Kringle"/>
</dbReference>
<evidence type="ECO:0000256" key="11">
    <source>
        <dbReference type="PROSITE-ProRule" id="PRU01211"/>
    </source>
</evidence>
<keyword evidence="2 11" id="KW-0645">Protease</keyword>
<dbReference type="Gene3D" id="2.60.120.290">
    <property type="entry name" value="Spermadhesin, CUB domain"/>
    <property type="match status" value="1"/>
</dbReference>
<dbReference type="InterPro" id="IPR016187">
    <property type="entry name" value="CTDL_fold"/>
</dbReference>
<evidence type="ECO:0000259" key="12">
    <source>
        <dbReference type="PROSITE" id="PS01180"/>
    </source>
</evidence>
<dbReference type="SMART" id="SM00130">
    <property type="entry name" value="KR"/>
    <property type="match status" value="1"/>
</dbReference>
<protein>
    <submittedName>
        <fullName evidence="17">Metalloendopeptidase</fullName>
    </submittedName>
</protein>
<keyword evidence="1 9" id="KW-0420">Kringle</keyword>
<evidence type="ECO:0000256" key="7">
    <source>
        <dbReference type="ARBA" id="ARBA00023049"/>
    </source>
</evidence>
<organism evidence="17 18">
    <name type="scientific">Elysia marginata</name>
    <dbReference type="NCBI Taxonomy" id="1093978"/>
    <lineage>
        <taxon>Eukaryota</taxon>
        <taxon>Metazoa</taxon>
        <taxon>Spiralia</taxon>
        <taxon>Lophotrochozoa</taxon>
        <taxon>Mollusca</taxon>
        <taxon>Gastropoda</taxon>
        <taxon>Heterobranchia</taxon>
        <taxon>Euthyneura</taxon>
        <taxon>Panpulmonata</taxon>
        <taxon>Sacoglossa</taxon>
        <taxon>Placobranchoidea</taxon>
        <taxon>Plakobranchidae</taxon>
        <taxon>Elysia</taxon>
    </lineage>
</organism>
<keyword evidence="6 11" id="KW-0862">Zinc</keyword>
<dbReference type="SMART" id="SM00235">
    <property type="entry name" value="ZnMc"/>
    <property type="match status" value="1"/>
</dbReference>
<dbReference type="Gene3D" id="3.40.390.10">
    <property type="entry name" value="Collagenase (Catalytic Domain)"/>
    <property type="match status" value="1"/>
</dbReference>
<feature type="domain" description="C-type lectin" evidence="13">
    <location>
        <begin position="1137"/>
        <end position="1248"/>
    </location>
</feature>
<dbReference type="PROSITE" id="PS00615">
    <property type="entry name" value="C_TYPE_LECTIN_1"/>
    <property type="match status" value="1"/>
</dbReference>
<name>A0AAV4JY77_9GAST</name>
<dbReference type="Pfam" id="PF00084">
    <property type="entry name" value="Sushi"/>
    <property type="match status" value="1"/>
</dbReference>
<dbReference type="InterPro" id="IPR000436">
    <property type="entry name" value="Sushi_SCR_CCP_dom"/>
</dbReference>
<feature type="active site" evidence="11">
    <location>
        <position position="283"/>
    </location>
</feature>
<dbReference type="InterPro" id="IPR001506">
    <property type="entry name" value="Peptidase_M12A"/>
</dbReference>
<dbReference type="SUPFAM" id="SSF57440">
    <property type="entry name" value="Kringle-like"/>
    <property type="match status" value="1"/>
</dbReference>
<evidence type="ECO:0000256" key="9">
    <source>
        <dbReference type="PROSITE-ProRule" id="PRU00121"/>
    </source>
</evidence>
<evidence type="ECO:0000256" key="2">
    <source>
        <dbReference type="ARBA" id="ARBA00022670"/>
    </source>
</evidence>
<dbReference type="Pfam" id="PF00059">
    <property type="entry name" value="Lectin_C"/>
    <property type="match status" value="2"/>
</dbReference>
<evidence type="ECO:0000259" key="16">
    <source>
        <dbReference type="PROSITE" id="PS51864"/>
    </source>
</evidence>
<dbReference type="InterPro" id="IPR016186">
    <property type="entry name" value="C-type_lectin-like/link_sf"/>
</dbReference>
<reference evidence="17 18" key="1">
    <citation type="journal article" date="2021" name="Elife">
        <title>Chloroplast acquisition without the gene transfer in kleptoplastic sea slugs, Plakobranchus ocellatus.</title>
        <authorList>
            <person name="Maeda T."/>
            <person name="Takahashi S."/>
            <person name="Yoshida T."/>
            <person name="Shimamura S."/>
            <person name="Takaki Y."/>
            <person name="Nagai Y."/>
            <person name="Toyoda A."/>
            <person name="Suzuki Y."/>
            <person name="Arimoto A."/>
            <person name="Ishii H."/>
            <person name="Satoh N."/>
            <person name="Nishiyama T."/>
            <person name="Hasebe M."/>
            <person name="Maruyama T."/>
            <person name="Minagawa J."/>
            <person name="Obokata J."/>
            <person name="Shigenobu S."/>
        </authorList>
    </citation>
    <scope>NUCLEOTIDE SEQUENCE [LARGE SCALE GENOMIC DNA]</scope>
</reference>
<evidence type="ECO:0000256" key="5">
    <source>
        <dbReference type="ARBA" id="ARBA00022801"/>
    </source>
</evidence>
<dbReference type="Pfam" id="PF00051">
    <property type="entry name" value="Kringle"/>
    <property type="match status" value="1"/>
</dbReference>
<dbReference type="InterPro" id="IPR038178">
    <property type="entry name" value="Kringle_sf"/>
</dbReference>
<feature type="binding site" evidence="11">
    <location>
        <position position="282"/>
    </location>
    <ligand>
        <name>Zn(2+)</name>
        <dbReference type="ChEBI" id="CHEBI:29105"/>
        <note>catalytic</note>
    </ligand>
</feature>
<gene>
    <name evidence="17" type="ORF">ElyMa_005222000</name>
</gene>
<dbReference type="InterPro" id="IPR001304">
    <property type="entry name" value="C-type_lectin-like"/>
</dbReference>
<dbReference type="Pfam" id="PF01400">
    <property type="entry name" value="Astacin"/>
    <property type="match status" value="1"/>
</dbReference>